<dbReference type="Proteomes" id="UP000653565">
    <property type="component" value="Unassembled WGS sequence"/>
</dbReference>
<reference evidence="2" key="2">
    <citation type="submission" date="2020-04" db="EMBL/GenBank/DDBJ databases">
        <authorList>
            <person name="Santos R.A.C."/>
            <person name="Steenwyk J.L."/>
            <person name="Rivero-Menendez O."/>
            <person name="Mead M.E."/>
            <person name="Silva L.P."/>
            <person name="Bastos R.W."/>
            <person name="Alastruey-Izquierdo A."/>
            <person name="Goldman G.H."/>
            <person name="Rokas A."/>
        </authorList>
    </citation>
    <scope>NUCLEOTIDE SEQUENCE</scope>
    <source>
        <strain evidence="2">CNM-CM6805</strain>
    </source>
</reference>
<gene>
    <name evidence="2" type="ORF">CNMCM6805_000854</name>
</gene>
<evidence type="ECO:0000313" key="2">
    <source>
        <dbReference type="EMBL" id="KAF4243460.1"/>
    </source>
</evidence>
<accession>A0A8H4HEG2</accession>
<reference evidence="2" key="1">
    <citation type="journal article" date="2020" name="bioRxiv">
        <title>Genomic and phenotypic heterogeneity of clinical isolates of the human pathogens Aspergillus fumigatus, Aspergillus lentulus and Aspergillus fumigatiaffinis.</title>
        <authorList>
            <person name="dos Santos R.A.C."/>
            <person name="Steenwyk J.L."/>
            <person name="Rivero-Menendez O."/>
            <person name="Mead M.E."/>
            <person name="Silva L.P."/>
            <person name="Bastos R.W."/>
            <person name="Alastruey-Izquierdo A."/>
            <person name="Goldman G.H."/>
            <person name="Rokas A."/>
        </authorList>
    </citation>
    <scope>NUCLEOTIDE SEQUENCE</scope>
    <source>
        <strain evidence="2">CNM-CM6805</strain>
    </source>
</reference>
<organism evidence="2 3">
    <name type="scientific">Aspergillus fumigatiaffinis</name>
    <dbReference type="NCBI Taxonomy" id="340414"/>
    <lineage>
        <taxon>Eukaryota</taxon>
        <taxon>Fungi</taxon>
        <taxon>Dikarya</taxon>
        <taxon>Ascomycota</taxon>
        <taxon>Pezizomycotina</taxon>
        <taxon>Eurotiomycetes</taxon>
        <taxon>Eurotiomycetidae</taxon>
        <taxon>Eurotiales</taxon>
        <taxon>Aspergillaceae</taxon>
        <taxon>Aspergillus</taxon>
        <taxon>Aspergillus subgen. Fumigati</taxon>
    </lineage>
</organism>
<protein>
    <submittedName>
        <fullName evidence="2">Uncharacterized protein</fullName>
    </submittedName>
</protein>
<dbReference type="EMBL" id="JAAAPX010000011">
    <property type="protein sequence ID" value="KAF4243460.1"/>
    <property type="molecule type" value="Genomic_DNA"/>
</dbReference>
<keyword evidence="1" id="KW-0732">Signal</keyword>
<keyword evidence="3" id="KW-1185">Reference proteome</keyword>
<evidence type="ECO:0000313" key="3">
    <source>
        <dbReference type="Proteomes" id="UP000653565"/>
    </source>
</evidence>
<evidence type="ECO:0000256" key="1">
    <source>
        <dbReference type="SAM" id="SignalP"/>
    </source>
</evidence>
<proteinExistence type="predicted"/>
<feature type="signal peptide" evidence="1">
    <location>
        <begin position="1"/>
        <end position="18"/>
    </location>
</feature>
<sequence>MRLSLITLLAYLVCYASCFGEHGAYERALFWHMYELDAALHDRPQLIAPRCTRGMPNRVKKCTLQEFLNSFDRSENTTPITEDVSRKTVDELAQILQNHGYIGSYEANQIFVGLGRTTGNMGPVFTEVSKKMKDLKKESRGSQDPLVNKHLTNALAAFDTVTYIRQLNFSNGFAEYLEKQGVKVITKNKPWPGSATEMKEFIDDGRTQKANPQHNILALFREFKAHDEIHWPVVEAMQAGKRTLDCV</sequence>
<comment type="caution">
    <text evidence="2">The sequence shown here is derived from an EMBL/GenBank/DDBJ whole genome shotgun (WGS) entry which is preliminary data.</text>
</comment>
<feature type="chain" id="PRO_5044155280" evidence="1">
    <location>
        <begin position="19"/>
        <end position="247"/>
    </location>
</feature>
<dbReference type="OrthoDB" id="5369969at2759"/>
<dbReference type="AlphaFoldDB" id="A0A8H4HEG2"/>
<name>A0A8H4HEG2_9EURO</name>